<evidence type="ECO:0000256" key="2">
    <source>
        <dbReference type="ARBA" id="ARBA00004648"/>
    </source>
</evidence>
<proteinExistence type="predicted"/>
<keyword evidence="9" id="KW-1133">Transmembrane helix</keyword>
<dbReference type="Pfam" id="PF02485">
    <property type="entry name" value="Branch"/>
    <property type="match status" value="1"/>
</dbReference>
<evidence type="ECO:0000256" key="5">
    <source>
        <dbReference type="ARBA" id="ARBA00022692"/>
    </source>
</evidence>
<evidence type="ECO:0000256" key="12">
    <source>
        <dbReference type="ARBA" id="ARBA00023157"/>
    </source>
</evidence>
<evidence type="ECO:0000256" key="6">
    <source>
        <dbReference type="ARBA" id="ARBA00022723"/>
    </source>
</evidence>
<evidence type="ECO:0000256" key="1">
    <source>
        <dbReference type="ARBA" id="ARBA00004323"/>
    </source>
</evidence>
<accession>A0ABS5UQI3</accession>
<keyword evidence="12" id="KW-1015">Disulfide bond</keyword>
<comment type="caution">
    <text evidence="15">The sequence shown here is derived from an EMBL/GenBank/DDBJ whole genome shotgun (WGS) entry which is preliminary data.</text>
</comment>
<keyword evidence="3" id="KW-0328">Glycosyltransferase</keyword>
<evidence type="ECO:0000256" key="11">
    <source>
        <dbReference type="ARBA" id="ARBA00023136"/>
    </source>
</evidence>
<keyword evidence="4" id="KW-0808">Transferase</keyword>
<gene>
    <name evidence="15" type="ORF">JS528_07320</name>
</gene>
<evidence type="ECO:0000313" key="15">
    <source>
        <dbReference type="EMBL" id="MBT1173162.1"/>
    </source>
</evidence>
<evidence type="ECO:0000256" key="10">
    <source>
        <dbReference type="ARBA" id="ARBA00023034"/>
    </source>
</evidence>
<protein>
    <recommendedName>
        <fullName evidence="14">Peptide O-xylosyltransferase</fullName>
    </recommendedName>
</protein>
<evidence type="ECO:0000256" key="9">
    <source>
        <dbReference type="ARBA" id="ARBA00022989"/>
    </source>
</evidence>
<keyword evidence="13" id="KW-0325">Glycoprotein</keyword>
<dbReference type="RefSeq" id="WP_214358431.1">
    <property type="nucleotide sequence ID" value="NZ_JAFEJS010000007.1"/>
</dbReference>
<name>A0ABS5UQI3_9BIFI</name>
<dbReference type="Proteomes" id="UP000773064">
    <property type="component" value="Unassembled WGS sequence"/>
</dbReference>
<keyword evidence="11" id="KW-0472">Membrane</keyword>
<evidence type="ECO:0000256" key="3">
    <source>
        <dbReference type="ARBA" id="ARBA00022676"/>
    </source>
</evidence>
<dbReference type="PANTHER" id="PTHR46025:SF3">
    <property type="entry name" value="XYLOSYLTRANSFERASE OXT"/>
    <property type="match status" value="1"/>
</dbReference>
<evidence type="ECO:0000256" key="8">
    <source>
        <dbReference type="ARBA" id="ARBA00022968"/>
    </source>
</evidence>
<keyword evidence="6" id="KW-0479">Metal-binding</keyword>
<comment type="subcellular location">
    <subcellularLocation>
        <location evidence="2">Endoplasmic reticulum membrane</location>
        <topology evidence="2">Single-pass type II membrane protein</topology>
    </subcellularLocation>
    <subcellularLocation>
        <location evidence="1">Golgi apparatus membrane</location>
        <topology evidence="1">Single-pass type II membrane protein</topology>
    </subcellularLocation>
</comment>
<evidence type="ECO:0000256" key="7">
    <source>
        <dbReference type="ARBA" id="ARBA00022824"/>
    </source>
</evidence>
<keyword evidence="7" id="KW-0256">Endoplasmic reticulum</keyword>
<evidence type="ECO:0000313" key="16">
    <source>
        <dbReference type="Proteomes" id="UP000773064"/>
    </source>
</evidence>
<evidence type="ECO:0000256" key="14">
    <source>
        <dbReference type="ARBA" id="ARBA00042865"/>
    </source>
</evidence>
<dbReference type="InterPro" id="IPR003406">
    <property type="entry name" value="Glyco_trans_14"/>
</dbReference>
<evidence type="ECO:0000256" key="13">
    <source>
        <dbReference type="ARBA" id="ARBA00023180"/>
    </source>
</evidence>
<keyword evidence="16" id="KW-1185">Reference proteome</keyword>
<keyword evidence="8" id="KW-0735">Signal-anchor</keyword>
<dbReference type="EMBL" id="JAFEJS010000007">
    <property type="protein sequence ID" value="MBT1173162.1"/>
    <property type="molecule type" value="Genomic_DNA"/>
</dbReference>
<dbReference type="InterPro" id="IPR043538">
    <property type="entry name" value="XYLT"/>
</dbReference>
<keyword evidence="10" id="KW-0333">Golgi apparatus</keyword>
<organism evidence="15 16">
    <name type="scientific">Bifidobacterium santillanense</name>
    <dbReference type="NCBI Taxonomy" id="2809028"/>
    <lineage>
        <taxon>Bacteria</taxon>
        <taxon>Bacillati</taxon>
        <taxon>Actinomycetota</taxon>
        <taxon>Actinomycetes</taxon>
        <taxon>Bifidobacteriales</taxon>
        <taxon>Bifidobacteriaceae</taxon>
        <taxon>Bifidobacterium</taxon>
    </lineage>
</organism>
<dbReference type="PANTHER" id="PTHR46025">
    <property type="entry name" value="XYLOSYLTRANSFERASE OXT"/>
    <property type="match status" value="1"/>
</dbReference>
<keyword evidence="5" id="KW-0812">Transmembrane</keyword>
<sequence>MAHGQPELLQILLRRLDDEHNDIIVHIDSKSPLTPESILETNPVKKGHIRFIHRIPSTWGGYSLIQVELNLLRESLKMGTHSYYHLLSGSDLPLYPISQINAFYERRQGKEFLNFFDKEECLKQYNLRLKYKHWFRDKCGRDKNVYTILNKLGLCIQQLLRIKNSIPSENFYCGSQWWDITEDLARYVLDHEYSIRRTYQYSSCCDEAFVQSLVWNSKFREQLFVPELGNGTKGNMRWIDLARGINSGAYVIKTADLPNIMESGMLFARKFDFEHHPEVINALQSFCASLKD</sequence>
<reference evidence="15 16" key="1">
    <citation type="journal article" date="2021" name="Environ. Microbiol.">
        <title>Genetic insights into the dark matter of the mammalian gut microbiota through targeted genome reconstruction.</title>
        <authorList>
            <person name="Lugli G.A."/>
            <person name="Alessandri G."/>
            <person name="Milani C."/>
            <person name="Viappiani A."/>
            <person name="Fontana F."/>
            <person name="Tarracchini C."/>
            <person name="Mancabelli L."/>
            <person name="Argentini C."/>
            <person name="Ruiz L."/>
            <person name="Margolles A."/>
            <person name="van Sinderen D."/>
            <person name="Turroni F."/>
            <person name="Ventura M."/>
        </authorList>
    </citation>
    <scope>NUCLEOTIDE SEQUENCE [LARGE SCALE GENOMIC DNA]</scope>
    <source>
        <strain evidence="15 16">MA2</strain>
    </source>
</reference>
<evidence type="ECO:0000256" key="4">
    <source>
        <dbReference type="ARBA" id="ARBA00022679"/>
    </source>
</evidence>